<feature type="compositionally biased region" description="Acidic residues" evidence="5">
    <location>
        <begin position="236"/>
        <end position="250"/>
    </location>
</feature>
<dbReference type="OMA" id="ISGCYAR"/>
<dbReference type="PROSITE" id="PS51360">
    <property type="entry name" value="PLUS3"/>
    <property type="match status" value="1"/>
</dbReference>
<dbReference type="GO" id="GO:1990269">
    <property type="term" value="F:RNA polymerase II C-terminal domain phosphoserine binding"/>
    <property type="evidence" value="ECO:0007669"/>
    <property type="project" value="TreeGrafter"/>
</dbReference>
<keyword evidence="2" id="KW-0805">Transcription regulation</keyword>
<dbReference type="SUPFAM" id="SSF159042">
    <property type="entry name" value="Plus3-like"/>
    <property type="match status" value="1"/>
</dbReference>
<accession>A0A1R3RJJ7</accession>
<dbReference type="Pfam" id="PF03126">
    <property type="entry name" value="Plus-3"/>
    <property type="match status" value="1"/>
</dbReference>
<dbReference type="OrthoDB" id="166375at2759"/>
<feature type="region of interest" description="Disordered" evidence="5">
    <location>
        <begin position="157"/>
        <end position="267"/>
    </location>
</feature>
<evidence type="ECO:0000256" key="1">
    <source>
        <dbReference type="ARBA" id="ARBA00004123"/>
    </source>
</evidence>
<organism evidence="7 8">
    <name type="scientific">Aspergillus carbonarius (strain ITEM 5010)</name>
    <dbReference type="NCBI Taxonomy" id="602072"/>
    <lineage>
        <taxon>Eukaryota</taxon>
        <taxon>Fungi</taxon>
        <taxon>Dikarya</taxon>
        <taxon>Ascomycota</taxon>
        <taxon>Pezizomycotina</taxon>
        <taxon>Eurotiomycetes</taxon>
        <taxon>Eurotiomycetidae</taxon>
        <taxon>Eurotiales</taxon>
        <taxon>Aspergillaceae</taxon>
        <taxon>Aspergillus</taxon>
        <taxon>Aspergillus subgen. Circumdati</taxon>
    </lineage>
</organism>
<dbReference type="EMBL" id="KV907501">
    <property type="protein sequence ID" value="OOF94638.1"/>
    <property type="molecule type" value="Genomic_DNA"/>
</dbReference>
<evidence type="ECO:0000256" key="4">
    <source>
        <dbReference type="ARBA" id="ARBA00023242"/>
    </source>
</evidence>
<comment type="subcellular location">
    <subcellularLocation>
        <location evidence="1">Nucleus</location>
    </subcellularLocation>
</comment>
<protein>
    <recommendedName>
        <fullName evidence="6">Plus3 domain-containing protein</fullName>
    </recommendedName>
</protein>
<name>A0A1R3RJJ7_ASPC5</name>
<reference evidence="8" key="1">
    <citation type="journal article" date="2017" name="Genome Biol.">
        <title>Comparative genomics reveals high biological diversity and specific adaptations in the industrially and medically important fungal genus Aspergillus.</title>
        <authorList>
            <person name="de Vries R.P."/>
            <person name="Riley R."/>
            <person name="Wiebenga A."/>
            <person name="Aguilar-Osorio G."/>
            <person name="Amillis S."/>
            <person name="Uchima C.A."/>
            <person name="Anderluh G."/>
            <person name="Asadollahi M."/>
            <person name="Askin M."/>
            <person name="Barry K."/>
            <person name="Battaglia E."/>
            <person name="Bayram O."/>
            <person name="Benocci T."/>
            <person name="Braus-Stromeyer S.A."/>
            <person name="Caldana C."/>
            <person name="Canovas D."/>
            <person name="Cerqueira G.C."/>
            <person name="Chen F."/>
            <person name="Chen W."/>
            <person name="Choi C."/>
            <person name="Clum A."/>
            <person name="Dos Santos R.A."/>
            <person name="Damasio A.R."/>
            <person name="Diallinas G."/>
            <person name="Emri T."/>
            <person name="Fekete E."/>
            <person name="Flipphi M."/>
            <person name="Freyberg S."/>
            <person name="Gallo A."/>
            <person name="Gournas C."/>
            <person name="Habgood R."/>
            <person name="Hainaut M."/>
            <person name="Harispe M.L."/>
            <person name="Henrissat B."/>
            <person name="Hilden K.S."/>
            <person name="Hope R."/>
            <person name="Hossain A."/>
            <person name="Karabika E."/>
            <person name="Karaffa L."/>
            <person name="Karanyi Z."/>
            <person name="Krasevec N."/>
            <person name="Kuo A."/>
            <person name="Kusch H."/>
            <person name="LaButti K."/>
            <person name="Lagendijk E.L."/>
            <person name="Lapidus A."/>
            <person name="Levasseur A."/>
            <person name="Lindquist E."/>
            <person name="Lipzen A."/>
            <person name="Logrieco A.F."/>
            <person name="MacCabe A."/>
            <person name="Maekelae M.R."/>
            <person name="Malavazi I."/>
            <person name="Melin P."/>
            <person name="Meyer V."/>
            <person name="Mielnichuk N."/>
            <person name="Miskei M."/>
            <person name="Molnar A.P."/>
            <person name="Mule G."/>
            <person name="Ngan C.Y."/>
            <person name="Orejas M."/>
            <person name="Orosz E."/>
            <person name="Ouedraogo J.P."/>
            <person name="Overkamp K.M."/>
            <person name="Park H.-S."/>
            <person name="Perrone G."/>
            <person name="Piumi F."/>
            <person name="Punt P.J."/>
            <person name="Ram A.F."/>
            <person name="Ramon A."/>
            <person name="Rauscher S."/>
            <person name="Record E."/>
            <person name="Riano-Pachon D.M."/>
            <person name="Robert V."/>
            <person name="Roehrig J."/>
            <person name="Ruller R."/>
            <person name="Salamov A."/>
            <person name="Salih N.S."/>
            <person name="Samson R.A."/>
            <person name="Sandor E."/>
            <person name="Sanguinetti M."/>
            <person name="Schuetze T."/>
            <person name="Sepcic K."/>
            <person name="Shelest E."/>
            <person name="Sherlock G."/>
            <person name="Sophianopoulou V."/>
            <person name="Squina F.M."/>
            <person name="Sun H."/>
            <person name="Susca A."/>
            <person name="Todd R.B."/>
            <person name="Tsang A."/>
            <person name="Unkles S.E."/>
            <person name="van de Wiele N."/>
            <person name="van Rossen-Uffink D."/>
            <person name="Oliveira J.V."/>
            <person name="Vesth T.C."/>
            <person name="Visser J."/>
            <person name="Yu J.-H."/>
            <person name="Zhou M."/>
            <person name="Andersen M.R."/>
            <person name="Archer D.B."/>
            <person name="Baker S.E."/>
            <person name="Benoit I."/>
            <person name="Brakhage A.A."/>
            <person name="Braus G.H."/>
            <person name="Fischer R."/>
            <person name="Frisvad J.C."/>
            <person name="Goldman G.H."/>
            <person name="Houbraken J."/>
            <person name="Oakley B."/>
            <person name="Pocsi I."/>
            <person name="Scazzocchio C."/>
            <person name="Seiboth B."/>
            <person name="vanKuyk P.A."/>
            <person name="Wortman J."/>
            <person name="Dyer P.S."/>
            <person name="Grigoriev I.V."/>
        </authorList>
    </citation>
    <scope>NUCLEOTIDE SEQUENCE [LARGE SCALE GENOMIC DNA]</scope>
    <source>
        <strain evidence="8">ITEM 5010</strain>
    </source>
</reference>
<gene>
    <name evidence="7" type="ORF">ASPCADRAFT_208301</name>
</gene>
<feature type="compositionally biased region" description="Polar residues" evidence="5">
    <location>
        <begin position="540"/>
        <end position="577"/>
    </location>
</feature>
<dbReference type="FunFam" id="3.90.70.200:FF:000005">
    <property type="entry name" value="Related to Pol II transcription elongation factor"/>
    <property type="match status" value="1"/>
</dbReference>
<dbReference type="STRING" id="602072.A0A1R3RJJ7"/>
<evidence type="ECO:0000256" key="2">
    <source>
        <dbReference type="ARBA" id="ARBA00023015"/>
    </source>
</evidence>
<feature type="compositionally biased region" description="Low complexity" evidence="5">
    <location>
        <begin position="30"/>
        <end position="41"/>
    </location>
</feature>
<feature type="region of interest" description="Disordered" evidence="5">
    <location>
        <begin position="1"/>
        <end position="110"/>
    </location>
</feature>
<evidence type="ECO:0000256" key="3">
    <source>
        <dbReference type="ARBA" id="ARBA00023163"/>
    </source>
</evidence>
<feature type="compositionally biased region" description="Polar residues" evidence="5">
    <location>
        <begin position="456"/>
        <end position="469"/>
    </location>
</feature>
<dbReference type="InterPro" id="IPR004343">
    <property type="entry name" value="Plus-3_dom"/>
</dbReference>
<feature type="region of interest" description="Disordered" evidence="5">
    <location>
        <begin position="536"/>
        <end position="594"/>
    </location>
</feature>
<dbReference type="GO" id="GO:0016593">
    <property type="term" value="C:Cdc73/Paf1 complex"/>
    <property type="evidence" value="ECO:0007669"/>
    <property type="project" value="TreeGrafter"/>
</dbReference>
<proteinExistence type="predicted"/>
<feature type="region of interest" description="Disordered" evidence="5">
    <location>
        <begin position="456"/>
        <end position="479"/>
    </location>
</feature>
<dbReference type="GO" id="GO:0003677">
    <property type="term" value="F:DNA binding"/>
    <property type="evidence" value="ECO:0007669"/>
    <property type="project" value="InterPro"/>
</dbReference>
<evidence type="ECO:0000259" key="6">
    <source>
        <dbReference type="PROSITE" id="PS51360"/>
    </source>
</evidence>
<dbReference type="InterPro" id="IPR036128">
    <property type="entry name" value="Plus3-like_sf"/>
</dbReference>
<feature type="compositionally biased region" description="Basic and acidic residues" evidence="5">
    <location>
        <begin position="203"/>
        <end position="235"/>
    </location>
</feature>
<dbReference type="Proteomes" id="UP000188318">
    <property type="component" value="Unassembled WGS sequence"/>
</dbReference>
<dbReference type="PANTHER" id="PTHR13115">
    <property type="entry name" value="RNA POLYMERASE-ASSOCIATED PROTEIN RTF1 HOMOLOG"/>
    <property type="match status" value="1"/>
</dbReference>
<dbReference type="PANTHER" id="PTHR13115:SF8">
    <property type="entry name" value="RNA POLYMERASE-ASSOCIATED PROTEIN RTF1 HOMOLOG"/>
    <property type="match status" value="1"/>
</dbReference>
<dbReference type="Gene3D" id="3.90.70.200">
    <property type="entry name" value="Plus-3 domain"/>
    <property type="match status" value="1"/>
</dbReference>
<dbReference type="AlphaFoldDB" id="A0A1R3RJJ7"/>
<dbReference type="VEuPathDB" id="FungiDB:ASPCADRAFT_208301"/>
<feature type="compositionally biased region" description="Basic and acidic residues" evidence="5">
    <location>
        <begin position="251"/>
        <end position="267"/>
    </location>
</feature>
<keyword evidence="4" id="KW-0539">Nucleus</keyword>
<keyword evidence="3" id="KW-0804">Transcription</keyword>
<feature type="compositionally biased region" description="Low complexity" evidence="5">
    <location>
        <begin position="72"/>
        <end position="97"/>
    </location>
</feature>
<feature type="compositionally biased region" description="Basic residues" evidence="5">
    <location>
        <begin position="51"/>
        <end position="63"/>
    </location>
</feature>
<keyword evidence="8" id="KW-1185">Reference proteome</keyword>
<evidence type="ECO:0000256" key="5">
    <source>
        <dbReference type="SAM" id="MobiDB-lite"/>
    </source>
</evidence>
<evidence type="ECO:0000313" key="7">
    <source>
        <dbReference type="EMBL" id="OOF94638.1"/>
    </source>
</evidence>
<feature type="domain" description="Plus3" evidence="6">
    <location>
        <begin position="264"/>
        <end position="401"/>
    </location>
</feature>
<evidence type="ECO:0000313" key="8">
    <source>
        <dbReference type="Proteomes" id="UP000188318"/>
    </source>
</evidence>
<sequence length="609" mass="68154">MADDLDAELLALAGDSSDEEASPASKERVTSPTRSSSPQSPDASATMGRKGTARPVKRGRKSRRNDEDDGELSAAESLDSASMSESDSGSDSEGSAPEAEDEGPIFPYEKLYYSAKDKEDIMAMPEIQREQLLSERAQQVDRHNQDLALRRLLASREREEARKAKKNKRKASMANLDEGNRKSSRQKMTLGGRKVGETSDAIEAYKRQREQKGKRDELRRREPVKDQKARSRDDRISDEDAEGESEVEWDDRERSPSLPKDDPPVELRDIQRARVGRTNFAQVCFYPGFDDAISGCYARVNIGPNRETGQNEYRLCLIKRFAEGKPYAMEGQNGRSFVTNQYAVLAHGKAEREFPFIACSDSPFTEAEFNRYRQTMAVEDCKMATRSTAANKVADINRLLNHKFTNEELNEKLRKQGSLDSKSKFFRRVETEKQLKLARAAGDDAEAERLEGELASMSTPKVALSTSLSKPRADKPSEHERLAELNLRNQKLNYENVRRAQLEERKASRKAAAAVARGEATLNPFMRVRTQARTHYDVNGNGSTPKPDNNASQENTASETPSKASTPARSVTPASTQKKPRKGGIASIRHRNMDDENIAALDLELDIEI</sequence>
<dbReference type="SMART" id="SM00719">
    <property type="entry name" value="Plus3"/>
    <property type="match status" value="1"/>
</dbReference>